<feature type="region of interest" description="Disordered" evidence="1">
    <location>
        <begin position="290"/>
        <end position="321"/>
    </location>
</feature>
<feature type="compositionally biased region" description="Basic and acidic residues" evidence="1">
    <location>
        <begin position="84"/>
        <end position="126"/>
    </location>
</feature>
<dbReference type="Proteomes" id="UP000694564">
    <property type="component" value="Chromosome 3"/>
</dbReference>
<dbReference type="OrthoDB" id="6359887at2759"/>
<dbReference type="PANTHER" id="PTHR21553">
    <property type="entry name" value="ALMS1-RELATED"/>
    <property type="match status" value="1"/>
</dbReference>
<dbReference type="AlphaFoldDB" id="A0A8D2JPC7"/>
<evidence type="ECO:0000313" key="3">
    <source>
        <dbReference type="Proteomes" id="UP000694564"/>
    </source>
</evidence>
<reference evidence="2" key="1">
    <citation type="submission" date="2025-08" db="UniProtKB">
        <authorList>
            <consortium name="Ensembl"/>
        </authorList>
    </citation>
    <scope>IDENTIFICATION</scope>
</reference>
<name>A0A8D2JPC7_SCIVU</name>
<protein>
    <recommendedName>
        <fullName evidence="4">Protein DDC8 homolog</fullName>
    </recommendedName>
</protein>
<evidence type="ECO:0000313" key="2">
    <source>
        <dbReference type="Ensembl" id="ENSSVLP00005024038.1"/>
    </source>
</evidence>
<dbReference type="GO" id="GO:0005813">
    <property type="term" value="C:centrosome"/>
    <property type="evidence" value="ECO:0007669"/>
    <property type="project" value="TreeGrafter"/>
</dbReference>
<organism evidence="2 3">
    <name type="scientific">Sciurus vulgaris</name>
    <name type="common">Eurasian red squirrel</name>
    <dbReference type="NCBI Taxonomy" id="55149"/>
    <lineage>
        <taxon>Eukaryota</taxon>
        <taxon>Metazoa</taxon>
        <taxon>Chordata</taxon>
        <taxon>Craniata</taxon>
        <taxon>Vertebrata</taxon>
        <taxon>Euteleostomi</taxon>
        <taxon>Mammalia</taxon>
        <taxon>Eutheria</taxon>
        <taxon>Euarchontoglires</taxon>
        <taxon>Glires</taxon>
        <taxon>Rodentia</taxon>
        <taxon>Sciuromorpha</taxon>
        <taxon>Sciuridae</taxon>
        <taxon>Sciurinae</taxon>
        <taxon>Sciurini</taxon>
        <taxon>Sciurus</taxon>
    </lineage>
</organism>
<evidence type="ECO:0008006" key="4">
    <source>
        <dbReference type="Google" id="ProtNLM"/>
    </source>
</evidence>
<evidence type="ECO:0000256" key="1">
    <source>
        <dbReference type="SAM" id="MobiDB-lite"/>
    </source>
</evidence>
<dbReference type="Ensembl" id="ENSSVLT00005026719.1">
    <property type="protein sequence ID" value="ENSSVLP00005024038.1"/>
    <property type="gene ID" value="ENSSVLG00005019048.1"/>
</dbReference>
<accession>A0A8D2JPC7</accession>
<feature type="compositionally biased region" description="Basic and acidic residues" evidence="1">
    <location>
        <begin position="290"/>
        <end position="300"/>
    </location>
</feature>
<feature type="region of interest" description="Disordered" evidence="1">
    <location>
        <begin position="78"/>
        <end position="183"/>
    </location>
</feature>
<dbReference type="GO" id="GO:0005814">
    <property type="term" value="C:centriole"/>
    <property type="evidence" value="ECO:0007669"/>
    <property type="project" value="TreeGrafter"/>
</dbReference>
<dbReference type="PANTHER" id="PTHR21553:SF33">
    <property type="entry name" value="CEP295 N-TERMINAL-LIKE PROTEIN"/>
    <property type="match status" value="1"/>
</dbReference>
<feature type="compositionally biased region" description="Basic and acidic residues" evidence="1">
    <location>
        <begin position="246"/>
        <end position="263"/>
    </location>
</feature>
<proteinExistence type="predicted"/>
<dbReference type="GeneTree" id="ENSGT00940000153123"/>
<feature type="compositionally biased region" description="Basic and acidic residues" evidence="1">
    <location>
        <begin position="223"/>
        <end position="235"/>
    </location>
</feature>
<dbReference type="GO" id="GO:0005829">
    <property type="term" value="C:cytosol"/>
    <property type="evidence" value="ECO:0007669"/>
    <property type="project" value="TreeGrafter"/>
</dbReference>
<reference evidence="2" key="2">
    <citation type="submission" date="2025-09" db="UniProtKB">
        <authorList>
            <consortium name="Ensembl"/>
        </authorList>
    </citation>
    <scope>IDENTIFICATION</scope>
</reference>
<dbReference type="GO" id="GO:0046599">
    <property type="term" value="P:regulation of centriole replication"/>
    <property type="evidence" value="ECO:0007669"/>
    <property type="project" value="TreeGrafter"/>
</dbReference>
<feature type="compositionally biased region" description="Basic residues" evidence="1">
    <location>
        <begin position="127"/>
        <end position="138"/>
    </location>
</feature>
<keyword evidence="3" id="KW-1185">Reference proteome</keyword>
<feature type="region of interest" description="Disordered" evidence="1">
    <location>
        <begin position="196"/>
        <end position="263"/>
    </location>
</feature>
<sequence length="349" mass="40194">MQRAMLPSASPDDAVVLLRQKHMLLQVRDKGDGILQRRPNLQWRAQQLLRLAEELQAEWQEAQLFQDLEQLCSSHVLGEGEGEGEAHAEADLEEPTQRTAERAPRAKEKHRVVLHEHKSHKEELPRRQARHPKPRRKAVGPERQGAPKTRGLGPTEKGKRATSSKSSRGRRTADPRVGRGLNPLLATVEELKYLEEKQRGREGRRRKAGKGTTVRFARGPRNSSEDPCSRNRLDDFQQLWPVGPTHKREAVAPTPPDKRSTKNKWQRELEFAFEQLFSTNRKLKRHLNLHLDSRPRKDQNPQEQDFSAVQGCGSGTPQERRGQPFWCRQGRLFLRRTWKLQADFALQVS</sequence>